<name>A0A9W9ISG2_9EURO</name>
<proteinExistence type="predicted"/>
<accession>A0A9W9ISG2</accession>
<evidence type="ECO:0000313" key="2">
    <source>
        <dbReference type="Proteomes" id="UP001146351"/>
    </source>
</evidence>
<comment type="caution">
    <text evidence="1">The sequence shown here is derived from an EMBL/GenBank/DDBJ whole genome shotgun (WGS) entry which is preliminary data.</text>
</comment>
<sequence>MVEGSLISGFTGGKPWHRFRPDICGIKAKFATESGLNPRSIGMEGFADQYRDLEWDESQCKHLDIDGAGGEMITAVAIAQQLDPPDAVKLITSRGCEVYWGETDQPEEKWRTFIALFVFRGWWLG</sequence>
<organism evidence="1 2">
    <name type="scientific">Penicillium capsulatum</name>
    <dbReference type="NCBI Taxonomy" id="69766"/>
    <lineage>
        <taxon>Eukaryota</taxon>
        <taxon>Fungi</taxon>
        <taxon>Dikarya</taxon>
        <taxon>Ascomycota</taxon>
        <taxon>Pezizomycotina</taxon>
        <taxon>Eurotiomycetes</taxon>
        <taxon>Eurotiomycetidae</taxon>
        <taxon>Eurotiales</taxon>
        <taxon>Aspergillaceae</taxon>
        <taxon>Penicillium</taxon>
    </lineage>
</organism>
<dbReference type="EMBL" id="JAPQKO010000002">
    <property type="protein sequence ID" value="KAJ5180976.1"/>
    <property type="molecule type" value="Genomic_DNA"/>
</dbReference>
<keyword evidence="2" id="KW-1185">Reference proteome</keyword>
<dbReference type="Proteomes" id="UP001146351">
    <property type="component" value="Unassembled WGS sequence"/>
</dbReference>
<dbReference type="AlphaFoldDB" id="A0A9W9ISG2"/>
<reference evidence="1" key="2">
    <citation type="journal article" date="2023" name="IMA Fungus">
        <title>Comparative genomic study of the Penicillium genus elucidates a diverse pangenome and 15 lateral gene transfer events.</title>
        <authorList>
            <person name="Petersen C."/>
            <person name="Sorensen T."/>
            <person name="Nielsen M.R."/>
            <person name="Sondergaard T.E."/>
            <person name="Sorensen J.L."/>
            <person name="Fitzpatrick D.A."/>
            <person name="Frisvad J.C."/>
            <person name="Nielsen K.L."/>
        </authorList>
    </citation>
    <scope>NUCLEOTIDE SEQUENCE</scope>
    <source>
        <strain evidence="1">IBT 21917</strain>
    </source>
</reference>
<reference evidence="1" key="1">
    <citation type="submission" date="2022-11" db="EMBL/GenBank/DDBJ databases">
        <authorList>
            <person name="Petersen C."/>
        </authorList>
    </citation>
    <scope>NUCLEOTIDE SEQUENCE</scope>
    <source>
        <strain evidence="1">IBT 21917</strain>
    </source>
</reference>
<protein>
    <submittedName>
        <fullName evidence="1">Uncharacterized protein</fullName>
    </submittedName>
</protein>
<gene>
    <name evidence="1" type="ORF">N7492_004186</name>
</gene>
<evidence type="ECO:0000313" key="1">
    <source>
        <dbReference type="EMBL" id="KAJ5180976.1"/>
    </source>
</evidence>